<keyword evidence="2" id="KW-1185">Reference proteome</keyword>
<dbReference type="RefSeq" id="WP_378059373.1">
    <property type="nucleotide sequence ID" value="NZ_JBHSIS010000019.1"/>
</dbReference>
<name>A0ABV9S9D5_9PSEU</name>
<gene>
    <name evidence="1" type="ORF">ACFPCV_28070</name>
</gene>
<protein>
    <submittedName>
        <fullName evidence="1">Uncharacterized protein</fullName>
    </submittedName>
</protein>
<organism evidence="1 2">
    <name type="scientific">Actinophytocola glycyrrhizae</name>
    <dbReference type="NCBI Taxonomy" id="2044873"/>
    <lineage>
        <taxon>Bacteria</taxon>
        <taxon>Bacillati</taxon>
        <taxon>Actinomycetota</taxon>
        <taxon>Actinomycetes</taxon>
        <taxon>Pseudonocardiales</taxon>
        <taxon>Pseudonocardiaceae</taxon>
    </lineage>
</organism>
<dbReference type="Proteomes" id="UP001595859">
    <property type="component" value="Unassembled WGS sequence"/>
</dbReference>
<evidence type="ECO:0000313" key="2">
    <source>
        <dbReference type="Proteomes" id="UP001595859"/>
    </source>
</evidence>
<sequence>MKDPLTAWDGEFPYDVLAGISPESSHAEVQDAPFKLMRENRFTRDAQVAWEELRHVERRLFVDLFVYPNTAPNGGDHGR</sequence>
<comment type="caution">
    <text evidence="1">The sequence shown here is derived from an EMBL/GenBank/DDBJ whole genome shotgun (WGS) entry which is preliminary data.</text>
</comment>
<dbReference type="EMBL" id="JBHSIS010000019">
    <property type="protein sequence ID" value="MFC4857373.1"/>
    <property type="molecule type" value="Genomic_DNA"/>
</dbReference>
<proteinExistence type="predicted"/>
<reference evidence="2" key="1">
    <citation type="journal article" date="2019" name="Int. J. Syst. Evol. Microbiol.">
        <title>The Global Catalogue of Microorganisms (GCM) 10K type strain sequencing project: providing services to taxonomists for standard genome sequencing and annotation.</title>
        <authorList>
            <consortium name="The Broad Institute Genomics Platform"/>
            <consortium name="The Broad Institute Genome Sequencing Center for Infectious Disease"/>
            <person name="Wu L."/>
            <person name="Ma J."/>
        </authorList>
    </citation>
    <scope>NUCLEOTIDE SEQUENCE [LARGE SCALE GENOMIC DNA]</scope>
    <source>
        <strain evidence="2">ZS-22-S1</strain>
    </source>
</reference>
<evidence type="ECO:0000313" key="1">
    <source>
        <dbReference type="EMBL" id="MFC4857373.1"/>
    </source>
</evidence>
<accession>A0ABV9S9D5</accession>